<reference evidence="3 4" key="1">
    <citation type="submission" date="2016-10" db="EMBL/GenBank/DDBJ databases">
        <authorList>
            <person name="de Groot N.N."/>
        </authorList>
    </citation>
    <scope>NUCLEOTIDE SEQUENCE [LARGE SCALE GENOMIC DNA]</scope>
    <source>
        <strain evidence="3 4">CPCC 201259</strain>
    </source>
</reference>
<dbReference type="Proteomes" id="UP000199398">
    <property type="component" value="Unassembled WGS sequence"/>
</dbReference>
<proteinExistence type="predicted"/>
<dbReference type="EMBL" id="RBXX01000002">
    <property type="protein sequence ID" value="RKT83629.1"/>
    <property type="molecule type" value="Genomic_DNA"/>
</dbReference>
<keyword evidence="5" id="KW-1185">Reference proteome</keyword>
<evidence type="ECO:0000313" key="3">
    <source>
        <dbReference type="EMBL" id="SFO17380.1"/>
    </source>
</evidence>
<evidence type="ECO:0000313" key="5">
    <source>
        <dbReference type="Proteomes" id="UP000270697"/>
    </source>
</evidence>
<reference evidence="2 5" key="2">
    <citation type="submission" date="2018-10" db="EMBL/GenBank/DDBJ databases">
        <title>Sequencing the genomes of 1000 actinobacteria strains.</title>
        <authorList>
            <person name="Klenk H.-P."/>
        </authorList>
    </citation>
    <scope>NUCLEOTIDE SEQUENCE [LARGE SCALE GENOMIC DNA]</scope>
    <source>
        <strain evidence="2 5">DSM 45119</strain>
    </source>
</reference>
<organism evidence="3 4">
    <name type="scientific">Saccharopolyspora antimicrobica</name>
    <dbReference type="NCBI Taxonomy" id="455193"/>
    <lineage>
        <taxon>Bacteria</taxon>
        <taxon>Bacillati</taxon>
        <taxon>Actinomycetota</taxon>
        <taxon>Actinomycetes</taxon>
        <taxon>Pseudonocardiales</taxon>
        <taxon>Pseudonocardiaceae</taxon>
        <taxon>Saccharopolyspora</taxon>
    </lineage>
</organism>
<name>A0A1I5F150_9PSEU</name>
<feature type="compositionally biased region" description="Basic residues" evidence="1">
    <location>
        <begin position="167"/>
        <end position="183"/>
    </location>
</feature>
<gene>
    <name evidence="2" type="ORF">ATL45_1923</name>
    <name evidence="3" type="ORF">SAMN05421805_110129</name>
</gene>
<dbReference type="EMBL" id="FOUP01000010">
    <property type="protein sequence ID" value="SFO17380.1"/>
    <property type="molecule type" value="Genomic_DNA"/>
</dbReference>
<feature type="compositionally biased region" description="Basic residues" evidence="1">
    <location>
        <begin position="128"/>
        <end position="138"/>
    </location>
</feature>
<feature type="region of interest" description="Disordered" evidence="1">
    <location>
        <begin position="123"/>
        <end position="215"/>
    </location>
</feature>
<feature type="compositionally biased region" description="Low complexity" evidence="1">
    <location>
        <begin position="184"/>
        <end position="199"/>
    </location>
</feature>
<evidence type="ECO:0000256" key="1">
    <source>
        <dbReference type="SAM" id="MobiDB-lite"/>
    </source>
</evidence>
<dbReference type="Proteomes" id="UP000270697">
    <property type="component" value="Unassembled WGS sequence"/>
</dbReference>
<evidence type="ECO:0000313" key="4">
    <source>
        <dbReference type="Proteomes" id="UP000199398"/>
    </source>
</evidence>
<accession>A0A1I5F150</accession>
<sequence>MLRSVMFAQLVLLPTRSRTFSRAATRIGVVPSTADQRAPSSSTRFGTYGRLSTCPHQPWMRCADAWQPHATTCRRSVSYPGRSTGRPFRARSSYEHCTALHPRNPATGALTSGNCFTFEPWRAMSHPPSHHRRTRRPRTTQARPAPVQSPTIQLLHETGSAPIAQACRRRPPARARRQRHRGPQRTQQQRRQSGSSAAATPKMHSPSSGSSQRCSAHQKAPHVSCTFGGMASTCWRGHWYKYSARLANTAMFFSLRWR</sequence>
<feature type="compositionally biased region" description="Polar residues" evidence="1">
    <location>
        <begin position="205"/>
        <end position="215"/>
    </location>
</feature>
<dbReference type="AlphaFoldDB" id="A0A1I5F150"/>
<protein>
    <submittedName>
        <fullName evidence="3">Uncharacterized protein</fullName>
    </submittedName>
</protein>
<evidence type="ECO:0000313" key="2">
    <source>
        <dbReference type="EMBL" id="RKT83629.1"/>
    </source>
</evidence>